<dbReference type="EMBL" id="CP001322">
    <property type="protein sequence ID" value="ACL06016.1"/>
    <property type="molecule type" value="Genomic_DNA"/>
</dbReference>
<evidence type="ECO:0000313" key="4">
    <source>
        <dbReference type="Proteomes" id="UP000000739"/>
    </source>
</evidence>
<sequence>MQSYDWTEGLKKLSWEEVVKWAGEKKADKGRKIMSLLRDVMTVENRGAVAIVLTKGEPHGVSIMMAPTGDILTMCTCSPRGVPCEHSVALLWTCREAALEGRSLPQLNVQGVDMDKLLFLAPDDYEDEWDEDDGDEDEDISDICREFDDFEPPASFANSLKKMKKQEIIDLVVKVASLDEDIYDDFVHHMNLASENPALLAKSLDRKMDEFIDIMEGFGAPEEIGPELISLGEMMDKLQESGETEAVVKQGMKLWENVFQIMLLEDEDQRVEIRMLLADCMDAVLEACMQSSMPSGEKLVWLIERFMEDPYDILDDKEYILKEGGFARKDWKYAADALKEMLKSLIAKNEKGFVRQQREAQLLDWLEIAGNKAGKRVFEKALEYIAQATGNYSHLIAFHESTGDWKKAVKCIIKGLKKQMKAPNPAAWSLFNRLAAIAEEQGDELQALALVVEKFYFRPALDGYEFIQGMAEELNVWPSVQQGLLEYLDTGERPKSLYENSNNGGLSEPWFVLPKNKNWKAGFPYYSLLINTAVREKRIDDAIREYRRCEQEKKGGCAEIGASLAESLKKSHPELAIEIIQGQIIKCIEQKNSQSYEKAGELLQALKKIYGDLGRKKEWLAYHQQLIKEYRSKHKMVQVLRKLEK</sequence>
<keyword evidence="4" id="KW-1185">Reference proteome</keyword>
<keyword evidence="1" id="KW-0863">Zinc-finger</keyword>
<gene>
    <name evidence="3" type="ordered locus">Dalk_4336</name>
</gene>
<evidence type="ECO:0000313" key="3">
    <source>
        <dbReference type="EMBL" id="ACL06016.1"/>
    </source>
</evidence>
<keyword evidence="1" id="KW-0862">Zinc</keyword>
<dbReference type="RefSeq" id="WP_015949062.1">
    <property type="nucleotide sequence ID" value="NC_011768.1"/>
</dbReference>
<evidence type="ECO:0000256" key="1">
    <source>
        <dbReference type="PROSITE-ProRule" id="PRU00325"/>
    </source>
</evidence>
<protein>
    <submittedName>
        <fullName evidence="3">Zinc finger SWIM domain protein</fullName>
    </submittedName>
</protein>
<dbReference type="Proteomes" id="UP000000739">
    <property type="component" value="Chromosome"/>
</dbReference>
<dbReference type="AlphaFoldDB" id="B8FN47"/>
<organism evidence="3 4">
    <name type="scientific">Desulfatibacillum aliphaticivorans</name>
    <dbReference type="NCBI Taxonomy" id="218208"/>
    <lineage>
        <taxon>Bacteria</taxon>
        <taxon>Pseudomonadati</taxon>
        <taxon>Thermodesulfobacteriota</taxon>
        <taxon>Desulfobacteria</taxon>
        <taxon>Desulfobacterales</taxon>
        <taxon>Desulfatibacillaceae</taxon>
        <taxon>Desulfatibacillum</taxon>
    </lineage>
</organism>
<reference evidence="3 4" key="1">
    <citation type="journal article" date="2012" name="Environ. Microbiol.">
        <title>The genome sequence of Desulfatibacillum alkenivorans AK-01: a blueprint for anaerobic alkane oxidation.</title>
        <authorList>
            <person name="Callaghan A.V."/>
            <person name="Morris B.E."/>
            <person name="Pereira I.A."/>
            <person name="McInerney M.J."/>
            <person name="Austin R.N."/>
            <person name="Groves J.T."/>
            <person name="Kukor J.J."/>
            <person name="Suflita J.M."/>
            <person name="Young L.Y."/>
            <person name="Zylstra G.J."/>
            <person name="Wawrik B."/>
        </authorList>
    </citation>
    <scope>NUCLEOTIDE SEQUENCE [LARGE SCALE GENOMIC DNA]</scope>
    <source>
        <strain evidence="3 4">AK-01</strain>
    </source>
</reference>
<accession>B8FN47</accession>
<keyword evidence="1" id="KW-0479">Metal-binding</keyword>
<dbReference type="InterPro" id="IPR007527">
    <property type="entry name" value="Znf_SWIM"/>
</dbReference>
<dbReference type="KEGG" id="dal:Dalk_4336"/>
<name>B8FN47_DESAL</name>
<dbReference type="PROSITE" id="PS50966">
    <property type="entry name" value="ZF_SWIM"/>
    <property type="match status" value="1"/>
</dbReference>
<dbReference type="GO" id="GO:0008270">
    <property type="term" value="F:zinc ion binding"/>
    <property type="evidence" value="ECO:0007669"/>
    <property type="project" value="UniProtKB-KW"/>
</dbReference>
<evidence type="ECO:0000259" key="2">
    <source>
        <dbReference type="PROSITE" id="PS50966"/>
    </source>
</evidence>
<dbReference type="HOGENOM" id="CLU_027271_1_0_7"/>
<dbReference type="eggNOG" id="COG4715">
    <property type="taxonomic scope" value="Bacteria"/>
</dbReference>
<feature type="domain" description="SWIM-type" evidence="2">
    <location>
        <begin position="61"/>
        <end position="95"/>
    </location>
</feature>
<proteinExistence type="predicted"/>